<feature type="compositionally biased region" description="Low complexity" evidence="1">
    <location>
        <begin position="379"/>
        <end position="393"/>
    </location>
</feature>
<name>A0A1B8GJJ1_9PEZI</name>
<feature type="compositionally biased region" description="Low complexity" evidence="1">
    <location>
        <begin position="622"/>
        <end position="637"/>
    </location>
</feature>
<reference evidence="2 3" key="1">
    <citation type="submission" date="2016-03" db="EMBL/GenBank/DDBJ databases">
        <title>Comparative genomics of Pseudogymnoascus destructans, the fungus causing white-nose syndrome of bats.</title>
        <authorList>
            <person name="Palmer J.M."/>
            <person name="Drees K.P."/>
            <person name="Foster J.T."/>
            <person name="Lindner D.L."/>
        </authorList>
    </citation>
    <scope>NUCLEOTIDE SEQUENCE [LARGE SCALE GENOMIC DNA]</scope>
    <source>
        <strain evidence="2 3">UAMH 10579</strain>
    </source>
</reference>
<feature type="compositionally biased region" description="Low complexity" evidence="1">
    <location>
        <begin position="241"/>
        <end position="259"/>
    </location>
</feature>
<proteinExistence type="predicted"/>
<protein>
    <submittedName>
        <fullName evidence="2">Uncharacterized protein</fullName>
    </submittedName>
</protein>
<gene>
    <name evidence="2" type="ORF">VE01_06798</name>
</gene>
<evidence type="ECO:0000313" key="3">
    <source>
        <dbReference type="Proteomes" id="UP000091956"/>
    </source>
</evidence>
<evidence type="ECO:0000313" key="2">
    <source>
        <dbReference type="EMBL" id="OBT96013.1"/>
    </source>
</evidence>
<feature type="region of interest" description="Disordered" evidence="1">
    <location>
        <begin position="178"/>
        <end position="263"/>
    </location>
</feature>
<feature type="compositionally biased region" description="Polar residues" evidence="1">
    <location>
        <begin position="638"/>
        <end position="650"/>
    </location>
</feature>
<organism evidence="2 3">
    <name type="scientific">Pseudogymnoascus verrucosus</name>
    <dbReference type="NCBI Taxonomy" id="342668"/>
    <lineage>
        <taxon>Eukaryota</taxon>
        <taxon>Fungi</taxon>
        <taxon>Dikarya</taxon>
        <taxon>Ascomycota</taxon>
        <taxon>Pezizomycotina</taxon>
        <taxon>Leotiomycetes</taxon>
        <taxon>Thelebolales</taxon>
        <taxon>Thelebolaceae</taxon>
        <taxon>Pseudogymnoascus</taxon>
    </lineage>
</organism>
<dbReference type="GeneID" id="28840184"/>
<feature type="compositionally biased region" description="Polar residues" evidence="1">
    <location>
        <begin position="350"/>
        <end position="374"/>
    </location>
</feature>
<evidence type="ECO:0000256" key="1">
    <source>
        <dbReference type="SAM" id="MobiDB-lite"/>
    </source>
</evidence>
<dbReference type="Proteomes" id="UP000091956">
    <property type="component" value="Unassembled WGS sequence"/>
</dbReference>
<keyword evidence="3" id="KW-1185">Reference proteome</keyword>
<feature type="region of interest" description="Disordered" evidence="1">
    <location>
        <begin position="672"/>
        <end position="702"/>
    </location>
</feature>
<feature type="region of interest" description="Disordered" evidence="1">
    <location>
        <begin position="350"/>
        <end position="406"/>
    </location>
</feature>
<dbReference type="EMBL" id="KV460231">
    <property type="protein sequence ID" value="OBT96013.1"/>
    <property type="molecule type" value="Genomic_DNA"/>
</dbReference>
<dbReference type="AlphaFoldDB" id="A0A1B8GJJ1"/>
<sequence>MASQPNSQVAKDEHPRHKWTDFEATVLMNLIIRNIHRTGLEKDEFSKLSDSTAPRQKGRNSRRAKEVADPDKLKYVDVATALNRALHKSDYTHDIPVEEVEKLLHFFLRDRKGAIAVIDRQPTARLTRSTHKIWIRGLKFLGTKAEWDNGRKAAEEVKRREDQERRLNVGNAGAIISGDTGAGVADGWGNDTAPAPSGDGWGTEANENNGDASAAASAWGDAMEVDTPAKAANNPKASDEGSGAKANSGAWGSGAADSSKTTVTNAADPWGAAAETTVESNSAAAAWGEPEVSKKVVTTVVAAATDWSVNEDPFATPLPPSLSSAVNNATASSNAWGVSGTSNVTKVQTVTDSDPWNKTSASRTDPVSEDTSNAWGAITGTSTNGLSSTTTEGIGKTANTAADPWGISTESAIPSLRSTANTTADPWGASTEPALPFLQSTMDTTADPWGASAATSAIQPSAMDWGTEVSNVAPANSFTTKSAEKNAPAGALTDKSAPMSFADSWGEPVAHATNLPAITAADGWGEPVANTPYQPVPTTFNEWRDNIEKSHGHNRTLQIVTAAKLNSNEGASTNIRDHGQAQWDKTLAPAPPGWGPTSTTVMNPVAIPSNMPLWASATEEVSPPSGMNSSNGSQNPNRQGSNSDKAPKNSVQTVQIAVAGINPDRLAMLAAAETDDDGASDLETTADGGYSRGKKSFGSSATFGSKDNAIPLKFNRLAGK</sequence>
<feature type="region of interest" description="Disordered" evidence="1">
    <location>
        <begin position="617"/>
        <end position="650"/>
    </location>
</feature>
<feature type="compositionally biased region" description="Low complexity" evidence="1">
    <location>
        <begin position="204"/>
        <end position="222"/>
    </location>
</feature>
<dbReference type="OrthoDB" id="3438628at2759"/>
<reference evidence="3" key="2">
    <citation type="journal article" date="2018" name="Nat. Commun.">
        <title>Extreme sensitivity to ultraviolet light in the fungal pathogen causing white-nose syndrome of bats.</title>
        <authorList>
            <person name="Palmer J.M."/>
            <person name="Drees K.P."/>
            <person name="Foster J.T."/>
            <person name="Lindner D.L."/>
        </authorList>
    </citation>
    <scope>NUCLEOTIDE SEQUENCE [LARGE SCALE GENOMIC DNA]</scope>
    <source>
        <strain evidence="3">UAMH 10579</strain>
    </source>
</reference>
<dbReference type="RefSeq" id="XP_018129746.1">
    <property type="nucleotide sequence ID" value="XM_018276237.2"/>
</dbReference>
<feature type="region of interest" description="Disordered" evidence="1">
    <location>
        <begin position="44"/>
        <end position="68"/>
    </location>
</feature>
<accession>A0A1B8GJJ1</accession>